<dbReference type="EMBL" id="GL531883">
    <property type="protein sequence ID" value="EFQ96505.1"/>
    <property type="molecule type" value="Genomic_DNA"/>
</dbReference>
<evidence type="ECO:0000313" key="2">
    <source>
        <dbReference type="Proteomes" id="UP000001067"/>
    </source>
</evidence>
<reference evidence="1 2" key="1">
    <citation type="journal article" date="2010" name="Genome Biol.">
        <title>A first genome assembly of the barley fungal pathogen Pyrenophora teres f. teres.</title>
        <authorList>
            <person name="Ellwood S.R."/>
            <person name="Liu Z."/>
            <person name="Syme R.A."/>
            <person name="Lai Z."/>
            <person name="Hane J.K."/>
            <person name="Keiper F."/>
            <person name="Moffat C.S."/>
            <person name="Oliver R.P."/>
            <person name="Friesen T.L."/>
        </authorList>
    </citation>
    <scope>NUCLEOTIDE SEQUENCE [LARGE SCALE GENOMIC DNA]</scope>
    <source>
        <strain evidence="1 2">0-1</strain>
    </source>
</reference>
<protein>
    <submittedName>
        <fullName evidence="1">Uncharacterized protein</fullName>
    </submittedName>
</protein>
<organism evidence="2">
    <name type="scientific">Pyrenophora teres f. teres (strain 0-1)</name>
    <name type="common">Barley net blotch fungus</name>
    <name type="synonym">Drechslera teres f. teres</name>
    <dbReference type="NCBI Taxonomy" id="861557"/>
    <lineage>
        <taxon>Eukaryota</taxon>
        <taxon>Fungi</taxon>
        <taxon>Dikarya</taxon>
        <taxon>Ascomycota</taxon>
        <taxon>Pezizomycotina</taxon>
        <taxon>Dothideomycetes</taxon>
        <taxon>Pleosporomycetidae</taxon>
        <taxon>Pleosporales</taxon>
        <taxon>Pleosporineae</taxon>
        <taxon>Pleosporaceae</taxon>
        <taxon>Pyrenophora</taxon>
    </lineage>
</organism>
<dbReference type="HOGENOM" id="CLU_1086410_0_0_1"/>
<evidence type="ECO:0000313" key="1">
    <source>
        <dbReference type="EMBL" id="EFQ96505.1"/>
    </source>
</evidence>
<gene>
    <name evidence="1" type="ORF">PTT_00761</name>
</gene>
<accession>E3RCP5</accession>
<proteinExistence type="predicted"/>
<dbReference type="Proteomes" id="UP000001067">
    <property type="component" value="Unassembled WGS sequence"/>
</dbReference>
<sequence length="256" mass="29656">MQATPYQHPSAYDISKRPNQYPCPRTVAEFHALIEEHDRALRHTGSPTHVHNAHTCIKDCKRSLVDYYEINNINQPTRIRRPLTFQSHHALVLSQEVTETLSEPFRRGTNEQLEALAMWRWVLRDTSQTAVLQRLGRFDARRVKEREMEALLSNFATIFFRTTLVDEMRFTFSWREMDDDTLGYCQGPVGIGNPSVIRMDPFKVGDEVDPSTTNKHGLNGRAVERLETVLHELVHAYLQHYSCKSCASYEDGRLCH</sequence>
<dbReference type="OrthoDB" id="3660832at2759"/>
<dbReference type="KEGG" id="pte:PTT_00761"/>
<name>E3RCP5_PYRTT</name>
<dbReference type="AlphaFoldDB" id="E3RCP5"/>
<keyword evidence="2" id="KW-1185">Reference proteome</keyword>